<gene>
    <name evidence="1" type="ORF">FSC09_03460</name>
</gene>
<dbReference type="EMBL" id="CP044455">
    <property type="protein sequence ID" value="QIC69527.1"/>
    <property type="molecule type" value="Genomic_DNA"/>
</dbReference>
<reference evidence="1 2" key="1">
    <citation type="submission" date="2019-09" db="EMBL/GenBank/DDBJ databases">
        <title>Non-baumannii Acinetobacter spp. carrying blaNDM-1 isolated in China.</title>
        <authorList>
            <person name="Cui C."/>
            <person name="Chen C."/>
            <person name="Sun J."/>
            <person name="Liu Y."/>
        </authorList>
    </citation>
    <scope>NUCLEOTIDE SEQUENCE [LARGE SCALE GENOMIC DNA]</scope>
    <source>
        <strain evidence="1 2">B18</strain>
    </source>
</reference>
<dbReference type="AlphaFoldDB" id="A0A6C0YT37"/>
<sequence length="61" mass="6864">MRSIMGMSEVVINKSLKVLEPKTVHSAAYIVDEQGKEVQITTAMIRTVCQQLLKQCRTIKS</sequence>
<protein>
    <submittedName>
        <fullName evidence="1">Uncharacterized protein</fullName>
    </submittedName>
</protein>
<dbReference type="NCBIfam" id="NF045613">
    <property type="entry name" value="PA1571_fam"/>
    <property type="match status" value="1"/>
</dbReference>
<evidence type="ECO:0000313" key="2">
    <source>
        <dbReference type="Proteomes" id="UP000503440"/>
    </source>
</evidence>
<dbReference type="InterPro" id="IPR054635">
    <property type="entry name" value="PA1571-like"/>
</dbReference>
<evidence type="ECO:0000313" key="1">
    <source>
        <dbReference type="EMBL" id="QIC69527.1"/>
    </source>
</evidence>
<accession>A0A6C0YT37</accession>
<organism evidence="1 2">
    <name type="scientific">Acinetobacter indicus</name>
    <dbReference type="NCBI Taxonomy" id="756892"/>
    <lineage>
        <taxon>Bacteria</taxon>
        <taxon>Pseudomonadati</taxon>
        <taxon>Pseudomonadota</taxon>
        <taxon>Gammaproteobacteria</taxon>
        <taxon>Moraxellales</taxon>
        <taxon>Moraxellaceae</taxon>
        <taxon>Acinetobacter</taxon>
    </lineage>
</organism>
<proteinExistence type="predicted"/>
<dbReference type="Proteomes" id="UP000503440">
    <property type="component" value="Chromosome"/>
</dbReference>
<name>A0A6C0YT37_9GAMM</name>